<evidence type="ECO:0000256" key="3">
    <source>
        <dbReference type="ARBA" id="ARBA00022840"/>
    </source>
</evidence>
<evidence type="ECO:0000256" key="1">
    <source>
        <dbReference type="ARBA" id="ARBA00022448"/>
    </source>
</evidence>
<dbReference type="PANTHER" id="PTHR42788:SF13">
    <property type="entry name" value="ALIPHATIC SULFONATES IMPORT ATP-BINDING PROTEIN SSUB"/>
    <property type="match status" value="1"/>
</dbReference>
<dbReference type="EMBL" id="FLUN01000001">
    <property type="protein sequence ID" value="SBW10199.1"/>
    <property type="molecule type" value="Genomic_DNA"/>
</dbReference>
<protein>
    <submittedName>
        <fullName evidence="5">ABC transporter, ATP-binding protein</fullName>
    </submittedName>
</protein>
<dbReference type="AlphaFoldDB" id="A0A212KEU6"/>
<name>A0A212KEU6_9FIRM</name>
<dbReference type="SMART" id="SM00382">
    <property type="entry name" value="AAA"/>
    <property type="match status" value="1"/>
</dbReference>
<keyword evidence="2" id="KW-0547">Nucleotide-binding</keyword>
<accession>A0A212KEU6</accession>
<evidence type="ECO:0000256" key="2">
    <source>
        <dbReference type="ARBA" id="ARBA00022741"/>
    </source>
</evidence>
<dbReference type="Gene3D" id="3.40.50.300">
    <property type="entry name" value="P-loop containing nucleotide triphosphate hydrolases"/>
    <property type="match status" value="1"/>
</dbReference>
<reference evidence="5" key="1">
    <citation type="submission" date="2016-04" db="EMBL/GenBank/DDBJ databases">
        <authorList>
            <person name="Evans L.H."/>
            <person name="Alamgir A."/>
            <person name="Owens N."/>
            <person name="Weber N.D."/>
            <person name="Virtaneva K."/>
            <person name="Barbian K."/>
            <person name="Babar A."/>
            <person name="Rosenke K."/>
        </authorList>
    </citation>
    <scope>NUCLEOTIDE SEQUENCE</scope>
    <source>
        <strain evidence="5">86</strain>
    </source>
</reference>
<keyword evidence="3 5" id="KW-0067">ATP-binding</keyword>
<dbReference type="PROSITE" id="PS50893">
    <property type="entry name" value="ABC_TRANSPORTER_2"/>
    <property type="match status" value="1"/>
</dbReference>
<sequence length="193" mass="20815">MIRVRDLTVRFGDKLVLDRFSIDLPGAGITALSGPSGCGKTTLLRVLGGLQKSESGSVAGAGVTAFLFQEDRLLPWRTVGQHITDLLPRERRGEKDRWLALAELEGEEGSFPAALSGGMGRRLALARTLALGGDLYLLDEPFTGVDAARIGHILERVRDLGKPVLLVSHEAETIAQCDKVIYLDGSPLKINDN</sequence>
<keyword evidence="1" id="KW-0813">Transport</keyword>
<dbReference type="GO" id="GO:0016887">
    <property type="term" value="F:ATP hydrolysis activity"/>
    <property type="evidence" value="ECO:0007669"/>
    <property type="project" value="InterPro"/>
</dbReference>
<evidence type="ECO:0000259" key="4">
    <source>
        <dbReference type="PROSITE" id="PS50893"/>
    </source>
</evidence>
<feature type="domain" description="ABC transporter" evidence="4">
    <location>
        <begin position="2"/>
        <end position="193"/>
    </location>
</feature>
<dbReference type="InterPro" id="IPR003439">
    <property type="entry name" value="ABC_transporter-like_ATP-bd"/>
</dbReference>
<dbReference type="GO" id="GO:0005524">
    <property type="term" value="F:ATP binding"/>
    <property type="evidence" value="ECO:0007669"/>
    <property type="project" value="UniProtKB-KW"/>
</dbReference>
<proteinExistence type="predicted"/>
<dbReference type="InterPro" id="IPR027417">
    <property type="entry name" value="P-loop_NTPase"/>
</dbReference>
<gene>
    <name evidence="5" type="ORF">KL86CLO1_12868</name>
</gene>
<organism evidence="5">
    <name type="scientific">uncultured Eubacteriales bacterium</name>
    <dbReference type="NCBI Taxonomy" id="172733"/>
    <lineage>
        <taxon>Bacteria</taxon>
        <taxon>Bacillati</taxon>
        <taxon>Bacillota</taxon>
        <taxon>Clostridia</taxon>
        <taxon>Eubacteriales</taxon>
        <taxon>environmental samples</taxon>
    </lineage>
</organism>
<dbReference type="InterPro" id="IPR050166">
    <property type="entry name" value="ABC_transporter_ATP-bind"/>
</dbReference>
<dbReference type="SUPFAM" id="SSF52540">
    <property type="entry name" value="P-loop containing nucleoside triphosphate hydrolases"/>
    <property type="match status" value="1"/>
</dbReference>
<dbReference type="InterPro" id="IPR003593">
    <property type="entry name" value="AAA+_ATPase"/>
</dbReference>
<dbReference type="Pfam" id="PF00005">
    <property type="entry name" value="ABC_tran"/>
    <property type="match status" value="1"/>
</dbReference>
<dbReference type="PANTHER" id="PTHR42788">
    <property type="entry name" value="TAURINE IMPORT ATP-BINDING PROTEIN-RELATED"/>
    <property type="match status" value="1"/>
</dbReference>
<evidence type="ECO:0000313" key="5">
    <source>
        <dbReference type="EMBL" id="SBW10199.1"/>
    </source>
</evidence>